<dbReference type="Proteomes" id="UP001596289">
    <property type="component" value="Unassembled WGS sequence"/>
</dbReference>
<comment type="caution">
    <text evidence="1">The sequence shown here is derived from an EMBL/GenBank/DDBJ whole genome shotgun (WGS) entry which is preliminary data.</text>
</comment>
<sequence>MNKAQATQFMTTFYRDVMSRFALDQLDNYLTVDYTQTTNGHQFNTDQVKQHLANLHANLDRLVFSYFNDVVFDETTQTITVAYQLTATQHNGHQALAEVISIFTFADNKLARCHELIIPLMQDDRSFIDLATRITTK</sequence>
<proteinExistence type="predicted"/>
<dbReference type="InterPro" id="IPR032710">
    <property type="entry name" value="NTF2-like_dom_sf"/>
</dbReference>
<name>A0ABW1RCK4_9LACO</name>
<dbReference type="RefSeq" id="WP_125551369.1">
    <property type="nucleotide sequence ID" value="NZ_JBHSSL010000020.1"/>
</dbReference>
<evidence type="ECO:0000313" key="2">
    <source>
        <dbReference type="Proteomes" id="UP001596289"/>
    </source>
</evidence>
<evidence type="ECO:0000313" key="1">
    <source>
        <dbReference type="EMBL" id="MFC6169559.1"/>
    </source>
</evidence>
<protein>
    <submittedName>
        <fullName evidence="1">Nuclear transport factor 2 family protein</fullName>
    </submittedName>
</protein>
<reference evidence="2" key="1">
    <citation type="journal article" date="2019" name="Int. J. Syst. Evol. Microbiol.">
        <title>The Global Catalogue of Microorganisms (GCM) 10K type strain sequencing project: providing services to taxonomists for standard genome sequencing and annotation.</title>
        <authorList>
            <consortium name="The Broad Institute Genomics Platform"/>
            <consortium name="The Broad Institute Genome Sequencing Center for Infectious Disease"/>
            <person name="Wu L."/>
            <person name="Ma J."/>
        </authorList>
    </citation>
    <scope>NUCLEOTIDE SEQUENCE [LARGE SCALE GENOMIC DNA]</scope>
    <source>
        <strain evidence="2">CCM 8904</strain>
    </source>
</reference>
<keyword evidence="2" id="KW-1185">Reference proteome</keyword>
<accession>A0ABW1RCK4</accession>
<dbReference type="Gene3D" id="3.10.450.50">
    <property type="match status" value="1"/>
</dbReference>
<dbReference type="EMBL" id="JBHSSL010000020">
    <property type="protein sequence ID" value="MFC6169559.1"/>
    <property type="molecule type" value="Genomic_DNA"/>
</dbReference>
<gene>
    <name evidence="1" type="ORF">ACFQGP_03075</name>
</gene>
<dbReference type="SUPFAM" id="SSF54427">
    <property type="entry name" value="NTF2-like"/>
    <property type="match status" value="1"/>
</dbReference>
<organism evidence="1 2">
    <name type="scientific">Loigolactobacillus jiayinensis</name>
    <dbReference type="NCBI Taxonomy" id="2486016"/>
    <lineage>
        <taxon>Bacteria</taxon>
        <taxon>Bacillati</taxon>
        <taxon>Bacillota</taxon>
        <taxon>Bacilli</taxon>
        <taxon>Lactobacillales</taxon>
        <taxon>Lactobacillaceae</taxon>
        <taxon>Loigolactobacillus</taxon>
    </lineage>
</organism>